<keyword evidence="3" id="KW-0732">Signal</keyword>
<feature type="binding site" evidence="4">
    <location>
        <position position="73"/>
    </location>
    <ligand>
        <name>molybdate</name>
        <dbReference type="ChEBI" id="CHEBI:36264"/>
    </ligand>
</feature>
<evidence type="ECO:0000256" key="1">
    <source>
        <dbReference type="ARBA" id="ARBA00009175"/>
    </source>
</evidence>
<dbReference type="EMBL" id="AP014854">
    <property type="protein sequence ID" value="BAR99280.1"/>
    <property type="molecule type" value="Genomic_DNA"/>
</dbReference>
<dbReference type="GO" id="GO:0030288">
    <property type="term" value="C:outer membrane-bounded periplasmic space"/>
    <property type="evidence" value="ECO:0007669"/>
    <property type="project" value="TreeGrafter"/>
</dbReference>
<evidence type="ECO:0000256" key="4">
    <source>
        <dbReference type="PIRSR" id="PIRSR004846-1"/>
    </source>
</evidence>
<dbReference type="Gene3D" id="3.40.190.10">
    <property type="entry name" value="Periplasmic binding protein-like II"/>
    <property type="match status" value="2"/>
</dbReference>
<dbReference type="Pfam" id="PF13531">
    <property type="entry name" value="SBP_bac_11"/>
    <property type="match status" value="1"/>
</dbReference>
<dbReference type="SUPFAM" id="SSF53850">
    <property type="entry name" value="Periplasmic binding protein-like II"/>
    <property type="match status" value="1"/>
</dbReference>
<protein>
    <submittedName>
        <fullName evidence="5">Molybdenum ABC transporter</fullName>
    </submittedName>
</protein>
<reference evidence="5" key="1">
    <citation type="journal article" date="2015" name="Genome Announc.">
        <title>Complete Genome Sequence of the Bacteriochlorophyll b-Producing Photosynthetic Bacterium Blastochloris viridis.</title>
        <authorList>
            <person name="Tsukatani Y."/>
            <person name="Hirose Y."/>
            <person name="Harada J."/>
            <person name="Misawa N."/>
            <person name="Mori K."/>
            <person name="Inoue K."/>
            <person name="Tamiaki H."/>
        </authorList>
    </citation>
    <scope>NUCLEOTIDE SEQUENCE [LARGE SCALE GENOMIC DNA]</scope>
    <source>
        <strain evidence="5">DSM 133</strain>
    </source>
</reference>
<dbReference type="NCBIfam" id="TIGR01256">
    <property type="entry name" value="modA"/>
    <property type="match status" value="1"/>
</dbReference>
<dbReference type="PIRSF" id="PIRSF004846">
    <property type="entry name" value="ModA"/>
    <property type="match status" value="1"/>
</dbReference>
<evidence type="ECO:0000256" key="3">
    <source>
        <dbReference type="ARBA" id="ARBA00022729"/>
    </source>
</evidence>
<evidence type="ECO:0000256" key="2">
    <source>
        <dbReference type="ARBA" id="ARBA00022723"/>
    </source>
</evidence>
<keyword evidence="2 4" id="KW-0479">Metal-binding</keyword>
<dbReference type="PANTHER" id="PTHR30632:SF17">
    <property type="entry name" value="MOLYBDATE-BINDING PROTEIN MODA"/>
    <property type="match status" value="1"/>
</dbReference>
<gene>
    <name evidence="5" type="ORF">BV133_1687</name>
</gene>
<dbReference type="GO" id="GO:0046872">
    <property type="term" value="F:metal ion binding"/>
    <property type="evidence" value="ECO:0007669"/>
    <property type="project" value="UniProtKB-KW"/>
</dbReference>
<evidence type="ECO:0000313" key="5">
    <source>
        <dbReference type="EMBL" id="BAR99280.1"/>
    </source>
</evidence>
<dbReference type="InterPro" id="IPR005950">
    <property type="entry name" value="ModA"/>
</dbReference>
<dbReference type="PANTHER" id="PTHR30632">
    <property type="entry name" value="MOLYBDATE-BINDING PERIPLASMIC PROTEIN"/>
    <property type="match status" value="1"/>
</dbReference>
<dbReference type="InterPro" id="IPR050682">
    <property type="entry name" value="ModA/WtpA"/>
</dbReference>
<keyword evidence="4" id="KW-0500">Molybdenum</keyword>
<accession>A0A182D1B5</accession>
<dbReference type="GO" id="GO:0015689">
    <property type="term" value="P:molybdate ion transport"/>
    <property type="evidence" value="ECO:0007669"/>
    <property type="project" value="InterPro"/>
</dbReference>
<proteinExistence type="inferred from homology"/>
<dbReference type="AlphaFoldDB" id="A0A182D1B5"/>
<dbReference type="GO" id="GO:0030973">
    <property type="term" value="F:molybdate ion binding"/>
    <property type="evidence" value="ECO:0007669"/>
    <property type="project" value="TreeGrafter"/>
</dbReference>
<name>A0A182D1B5_BLAVI</name>
<sequence>MMIVSRGLRRPSRREALIGATAALSLSMVRTGRAEARPLAVLAATSLKPTLDEIAGLHADATGTAATVSYGASDALVQQLADGAPADLLISDAHAAMDRAIRNQLIRADTRRRIVGNRLVLVAQKTSSLIEVLLGPGTRLSALVQDGRIAIGEAEMQPGGAARAALESLSLWADAEPRIVTVAGSRLAAAMVGRGEATLAVVFASDARLEPTLKVVGVFPDLSHPPIVYEAGATPSAGAAALALLDFLQAPAAQAAFEKSGFILAH</sequence>
<feature type="binding site" evidence="4">
    <location>
        <position position="46"/>
    </location>
    <ligand>
        <name>molybdate</name>
        <dbReference type="ChEBI" id="CHEBI:36264"/>
    </ligand>
</feature>
<organism evidence="5">
    <name type="scientific">Blastochloris viridis</name>
    <name type="common">Rhodopseudomonas viridis</name>
    <dbReference type="NCBI Taxonomy" id="1079"/>
    <lineage>
        <taxon>Bacteria</taxon>
        <taxon>Pseudomonadati</taxon>
        <taxon>Pseudomonadota</taxon>
        <taxon>Alphaproteobacteria</taxon>
        <taxon>Hyphomicrobiales</taxon>
        <taxon>Blastochloridaceae</taxon>
        <taxon>Blastochloris</taxon>
    </lineage>
</organism>
<comment type="similarity">
    <text evidence="1">Belongs to the bacterial solute-binding protein ModA family.</text>
</comment>